<keyword evidence="2" id="KW-1185">Reference proteome</keyword>
<organism evidence="1 2">
    <name type="scientific">Emticicia oligotrophica (strain DSM 17448 / CIP 109782 / MTCC 6937 / GPTSA100-15)</name>
    <dbReference type="NCBI Taxonomy" id="929562"/>
    <lineage>
        <taxon>Bacteria</taxon>
        <taxon>Pseudomonadati</taxon>
        <taxon>Bacteroidota</taxon>
        <taxon>Cytophagia</taxon>
        <taxon>Cytophagales</taxon>
        <taxon>Leadbetterellaceae</taxon>
        <taxon>Emticicia</taxon>
    </lineage>
</organism>
<evidence type="ECO:0000313" key="2">
    <source>
        <dbReference type="Proteomes" id="UP000002875"/>
    </source>
</evidence>
<geneLocation type="plasmid" evidence="1 2">
    <name>pEMTOL01</name>
</geneLocation>
<protein>
    <submittedName>
        <fullName evidence="1">Uncharacterized protein</fullName>
    </submittedName>
</protein>
<dbReference type="Proteomes" id="UP000002875">
    <property type="component" value="Plasmid pEMTOL01"/>
</dbReference>
<gene>
    <name evidence="1" type="ordered locus">Emtol_0309</name>
</gene>
<accession>A0ABM5N7U2</accession>
<reference evidence="1 2" key="1">
    <citation type="submission" date="2011-07" db="EMBL/GenBank/DDBJ databases">
        <title>The complete genome of plasmid 1 of Emticicia oligotrophica DSM 17448.</title>
        <authorList>
            <consortium name="US DOE Joint Genome Institute (JGI-PGF)"/>
            <person name="Lucas S."/>
            <person name="Han J."/>
            <person name="Lapidus A."/>
            <person name="Bruce D."/>
            <person name="Goodwin L."/>
            <person name="Pitluck S."/>
            <person name="Peters L."/>
            <person name="Kyrpides N."/>
            <person name="Mavromatis K."/>
            <person name="Ivanova N."/>
            <person name="Ovchinnikova G."/>
            <person name="Teshima H."/>
            <person name="Detter J.C."/>
            <person name="Tapia R."/>
            <person name="Han C."/>
            <person name="Land M."/>
            <person name="Hauser L."/>
            <person name="Markowitz V."/>
            <person name="Cheng J.-F."/>
            <person name="Hugenholtz P."/>
            <person name="Woyke T."/>
            <person name="Wu D."/>
            <person name="Tindall B."/>
            <person name="Pomrenke H."/>
            <person name="Brambilla E."/>
            <person name="Klenk H.-P."/>
            <person name="Eisen J.A."/>
        </authorList>
    </citation>
    <scope>NUCLEOTIDE SEQUENCE [LARGE SCALE GENOMIC DNA]</scope>
    <source>
        <strain evidence="2">DSM 17448 / GPTSA100-15</strain>
        <plasmid evidence="1 2">pEMTOL01</plasmid>
    </source>
</reference>
<sequence>MVKILQYNFLLKAFLMIKKLTAGIFPCQLKKNVFNMKIGTHGFVQPIINEKSVIWNGEKTTFDFIFSVNQDFEGVVFFVMLAEISFN</sequence>
<dbReference type="EMBL" id="CP002962">
    <property type="protein sequence ID" value="AFK05576.1"/>
    <property type="molecule type" value="Genomic_DNA"/>
</dbReference>
<keyword evidence="1" id="KW-0614">Plasmid</keyword>
<name>A0ABM5N7U2_EMTOG</name>
<evidence type="ECO:0000313" key="1">
    <source>
        <dbReference type="EMBL" id="AFK05576.1"/>
    </source>
</evidence>
<proteinExistence type="predicted"/>